<feature type="transmembrane region" description="Helical" evidence="1">
    <location>
        <begin position="103"/>
        <end position="124"/>
    </location>
</feature>
<comment type="caution">
    <text evidence="3">The sequence shown here is derived from an EMBL/GenBank/DDBJ whole genome shotgun (WGS) entry which is preliminary data.</text>
</comment>
<keyword evidence="4" id="KW-1185">Reference proteome</keyword>
<keyword evidence="1" id="KW-0472">Membrane</keyword>
<feature type="signal peptide" evidence="2">
    <location>
        <begin position="1"/>
        <end position="23"/>
    </location>
</feature>
<organism evidence="3 4">
    <name type="scientific">Paenibacillus mendelii</name>
    <dbReference type="NCBI Taxonomy" id="206163"/>
    <lineage>
        <taxon>Bacteria</taxon>
        <taxon>Bacillati</taxon>
        <taxon>Bacillota</taxon>
        <taxon>Bacilli</taxon>
        <taxon>Bacillales</taxon>
        <taxon>Paenibacillaceae</taxon>
        <taxon>Paenibacillus</taxon>
    </lineage>
</organism>
<evidence type="ECO:0000256" key="1">
    <source>
        <dbReference type="SAM" id="Phobius"/>
    </source>
</evidence>
<sequence>MKIKLVSFIILCTFLLVPTIAFAEGTGVGYGSITPGRLLTFAAGLIGLSSAVVAGIALARPTNRFATGQWPVLSIVLSLFCVLLSMFHLAVTPAGFGAGNGRAGAIIAIVIGLIGLVLAGMAWFRSLRDK</sequence>
<protein>
    <submittedName>
        <fullName evidence="3">DUF6223 family protein</fullName>
    </submittedName>
</protein>
<feature type="transmembrane region" description="Helical" evidence="1">
    <location>
        <begin position="70"/>
        <end position="91"/>
    </location>
</feature>
<evidence type="ECO:0000313" key="4">
    <source>
        <dbReference type="Proteomes" id="UP001589818"/>
    </source>
</evidence>
<evidence type="ECO:0000313" key="3">
    <source>
        <dbReference type="EMBL" id="MFC0394403.1"/>
    </source>
</evidence>
<dbReference type="EMBL" id="JBHLVF010000041">
    <property type="protein sequence ID" value="MFC0394403.1"/>
    <property type="molecule type" value="Genomic_DNA"/>
</dbReference>
<dbReference type="InterPro" id="IPR045770">
    <property type="entry name" value="DUF6223"/>
</dbReference>
<keyword evidence="1" id="KW-0812">Transmembrane</keyword>
<feature type="transmembrane region" description="Helical" evidence="1">
    <location>
        <begin position="39"/>
        <end position="58"/>
    </location>
</feature>
<evidence type="ECO:0000256" key="2">
    <source>
        <dbReference type="SAM" id="SignalP"/>
    </source>
</evidence>
<keyword evidence="1" id="KW-1133">Transmembrane helix</keyword>
<feature type="chain" id="PRO_5045494743" evidence="2">
    <location>
        <begin position="24"/>
        <end position="130"/>
    </location>
</feature>
<dbReference type="Pfam" id="PF19733">
    <property type="entry name" value="DUF6223"/>
    <property type="match status" value="1"/>
</dbReference>
<gene>
    <name evidence="3" type="ORF">ACFFJ8_23970</name>
</gene>
<name>A0ABV6JER4_9BACL</name>
<proteinExistence type="predicted"/>
<dbReference type="Proteomes" id="UP001589818">
    <property type="component" value="Unassembled WGS sequence"/>
</dbReference>
<dbReference type="RefSeq" id="WP_204815544.1">
    <property type="nucleotide sequence ID" value="NZ_JANHOF010000001.1"/>
</dbReference>
<accession>A0ABV6JER4</accession>
<keyword evidence="2" id="KW-0732">Signal</keyword>
<reference evidence="3 4" key="1">
    <citation type="submission" date="2024-09" db="EMBL/GenBank/DDBJ databases">
        <authorList>
            <person name="Sun Q."/>
            <person name="Mori K."/>
        </authorList>
    </citation>
    <scope>NUCLEOTIDE SEQUENCE [LARGE SCALE GENOMIC DNA]</scope>
    <source>
        <strain evidence="3 4">CCM 4839</strain>
    </source>
</reference>